<sequence>MDLAMLFETMLGLTSLSALWTGLWLWWHARFQPVLKPLAGFCAMMAVWCGGHLALQHDLLLPGKALILANPLMPAFFLQFALAYVTAQPQQPQLRWIEWLRQYQSWFLLASVLVVLLSWSQPSARVQALYGMPVFFLFDGFGWFNLAYTVLLGMLAHWVLWRGRHAYHGNKHHSVVAISMTAGLGLLLATSFVFPSLGLNWYPYPMLVLPLYLVLLVYSVVRYQMLAVNAFASRALVYLVMGLLLLLLMALMSSLFGQFGMPALAAVPGWQLWLYSSLLLLLAAAAYRPASRLAERLIFPGVQLSEAMVSRWQQQLSLAADWQQLAEQSALLIRQPLKQPVQICLLQGAELLAQSAEVSALKLMVIATDSDDQSGKHWQFSIPGEQGLTPTLKLTAEVFGSLLVSSCGRLQSALALAEAQKQQLAQQHLVELGALAASMAHELRNPLNIISMASAAVDAELRGHIQTQLKRADRLIADMLVYAGRLQLQPTLFPLQPLVQSLLLQAPDGVRTELAMPADLQLYADPYRIQQVLQNLFDNAFAFLRNQPGACLRVEASTSDTEVQIRVLNNGPALDPALLDGQLFRPFVSKRAGGSGLGLAIVARIILAHQGRIQHDTDPDWPVCFTLYLPVVSGEIR</sequence>
<dbReference type="SMART" id="SM00387">
    <property type="entry name" value="HATPase_c"/>
    <property type="match status" value="1"/>
</dbReference>
<dbReference type="PANTHER" id="PTHR42878:SF15">
    <property type="entry name" value="BACTERIOPHYTOCHROME"/>
    <property type="match status" value="1"/>
</dbReference>
<keyword evidence="6" id="KW-0472">Membrane</keyword>
<evidence type="ECO:0000256" key="1">
    <source>
        <dbReference type="ARBA" id="ARBA00000085"/>
    </source>
</evidence>
<dbReference type="InterPro" id="IPR003594">
    <property type="entry name" value="HATPase_dom"/>
</dbReference>
<feature type="transmembrane region" description="Helical" evidence="6">
    <location>
        <begin position="201"/>
        <end position="223"/>
    </location>
</feature>
<evidence type="ECO:0000256" key="4">
    <source>
        <dbReference type="ARBA" id="ARBA00022679"/>
    </source>
</evidence>
<feature type="transmembrane region" description="Helical" evidence="6">
    <location>
        <begin position="235"/>
        <end position="257"/>
    </location>
</feature>
<dbReference type="Gene3D" id="1.10.287.130">
    <property type="match status" value="1"/>
</dbReference>
<feature type="transmembrane region" description="Helical" evidence="6">
    <location>
        <begin position="67"/>
        <end position="85"/>
    </location>
</feature>
<dbReference type="CDD" id="cd00082">
    <property type="entry name" value="HisKA"/>
    <property type="match status" value="1"/>
</dbReference>
<dbReference type="Gene3D" id="3.30.565.10">
    <property type="entry name" value="Histidine kinase-like ATPase, C-terminal domain"/>
    <property type="match status" value="1"/>
</dbReference>
<dbReference type="InterPro" id="IPR050351">
    <property type="entry name" value="BphY/WalK/GraS-like"/>
</dbReference>
<dbReference type="SUPFAM" id="SSF47384">
    <property type="entry name" value="Homodimeric domain of signal transducing histidine kinase"/>
    <property type="match status" value="1"/>
</dbReference>
<evidence type="ECO:0000256" key="5">
    <source>
        <dbReference type="ARBA" id="ARBA00022777"/>
    </source>
</evidence>
<protein>
    <recommendedName>
        <fullName evidence="2">histidine kinase</fullName>
        <ecNumber evidence="2">2.7.13.3</ecNumber>
    </recommendedName>
</protein>
<evidence type="ECO:0000259" key="7">
    <source>
        <dbReference type="PROSITE" id="PS50109"/>
    </source>
</evidence>
<dbReference type="EMBL" id="JBHLXP010000001">
    <property type="protein sequence ID" value="MFC0046787.1"/>
    <property type="molecule type" value="Genomic_DNA"/>
</dbReference>
<dbReference type="SUPFAM" id="SSF55874">
    <property type="entry name" value="ATPase domain of HSP90 chaperone/DNA topoisomerase II/histidine kinase"/>
    <property type="match status" value="1"/>
</dbReference>
<evidence type="ECO:0000313" key="9">
    <source>
        <dbReference type="Proteomes" id="UP001589813"/>
    </source>
</evidence>
<reference evidence="8 9" key="1">
    <citation type="submission" date="2024-09" db="EMBL/GenBank/DDBJ databases">
        <authorList>
            <person name="Sun Q."/>
            <person name="Mori K."/>
        </authorList>
    </citation>
    <scope>NUCLEOTIDE SEQUENCE [LARGE SCALE GENOMIC DNA]</scope>
    <source>
        <strain evidence="8 9">KCTC 23315</strain>
    </source>
</reference>
<dbReference type="EC" id="2.7.13.3" evidence="2"/>
<dbReference type="InterPro" id="IPR003661">
    <property type="entry name" value="HisK_dim/P_dom"/>
</dbReference>
<keyword evidence="9" id="KW-1185">Reference proteome</keyword>
<evidence type="ECO:0000256" key="3">
    <source>
        <dbReference type="ARBA" id="ARBA00022553"/>
    </source>
</evidence>
<dbReference type="InterPro" id="IPR036097">
    <property type="entry name" value="HisK_dim/P_sf"/>
</dbReference>
<feature type="transmembrane region" description="Helical" evidence="6">
    <location>
        <begin position="38"/>
        <end position="55"/>
    </location>
</feature>
<dbReference type="PRINTS" id="PR00344">
    <property type="entry name" value="BCTRLSENSOR"/>
</dbReference>
<keyword evidence="4" id="KW-0808">Transferase</keyword>
<dbReference type="SMART" id="SM00388">
    <property type="entry name" value="HisKA"/>
    <property type="match status" value="1"/>
</dbReference>
<evidence type="ECO:0000313" key="8">
    <source>
        <dbReference type="EMBL" id="MFC0046787.1"/>
    </source>
</evidence>
<feature type="transmembrane region" description="Helical" evidence="6">
    <location>
        <begin position="105"/>
        <end position="121"/>
    </location>
</feature>
<gene>
    <name evidence="8" type="ORF">ACFFJP_00625</name>
</gene>
<comment type="catalytic activity">
    <reaction evidence="1">
        <text>ATP + protein L-histidine = ADP + protein N-phospho-L-histidine.</text>
        <dbReference type="EC" id="2.7.13.3"/>
    </reaction>
</comment>
<dbReference type="GO" id="GO:0016301">
    <property type="term" value="F:kinase activity"/>
    <property type="evidence" value="ECO:0007669"/>
    <property type="project" value="UniProtKB-KW"/>
</dbReference>
<organism evidence="8 9">
    <name type="scientific">Rheinheimera tilapiae</name>
    <dbReference type="NCBI Taxonomy" id="875043"/>
    <lineage>
        <taxon>Bacteria</taxon>
        <taxon>Pseudomonadati</taxon>
        <taxon>Pseudomonadota</taxon>
        <taxon>Gammaproteobacteria</taxon>
        <taxon>Chromatiales</taxon>
        <taxon>Chromatiaceae</taxon>
        <taxon>Rheinheimera</taxon>
    </lineage>
</organism>
<comment type="caution">
    <text evidence="8">The sequence shown here is derived from an EMBL/GenBank/DDBJ whole genome shotgun (WGS) entry which is preliminary data.</text>
</comment>
<keyword evidence="6" id="KW-1133">Transmembrane helix</keyword>
<dbReference type="InterPro" id="IPR036890">
    <property type="entry name" value="HATPase_C_sf"/>
</dbReference>
<dbReference type="Pfam" id="PF00512">
    <property type="entry name" value="HisKA"/>
    <property type="match status" value="1"/>
</dbReference>
<dbReference type="Pfam" id="PF02518">
    <property type="entry name" value="HATPase_c"/>
    <property type="match status" value="1"/>
</dbReference>
<accession>A0ABV6B7E3</accession>
<feature type="transmembrane region" description="Helical" evidence="6">
    <location>
        <begin position="173"/>
        <end position="195"/>
    </location>
</feature>
<keyword evidence="6" id="KW-0812">Transmembrane</keyword>
<dbReference type="Proteomes" id="UP001589813">
    <property type="component" value="Unassembled WGS sequence"/>
</dbReference>
<keyword evidence="5 8" id="KW-0418">Kinase</keyword>
<feature type="transmembrane region" description="Helical" evidence="6">
    <location>
        <begin position="141"/>
        <end position="161"/>
    </location>
</feature>
<dbReference type="RefSeq" id="WP_377239371.1">
    <property type="nucleotide sequence ID" value="NZ_JBHLXP010000001.1"/>
</dbReference>
<evidence type="ECO:0000256" key="6">
    <source>
        <dbReference type="SAM" id="Phobius"/>
    </source>
</evidence>
<name>A0ABV6B7E3_9GAMM</name>
<dbReference type="PROSITE" id="PS50109">
    <property type="entry name" value="HIS_KIN"/>
    <property type="match status" value="1"/>
</dbReference>
<proteinExistence type="predicted"/>
<keyword evidence="3" id="KW-0597">Phosphoprotein</keyword>
<dbReference type="InterPro" id="IPR004358">
    <property type="entry name" value="Sig_transdc_His_kin-like_C"/>
</dbReference>
<feature type="transmembrane region" description="Helical" evidence="6">
    <location>
        <begin position="6"/>
        <end position="26"/>
    </location>
</feature>
<dbReference type="PANTHER" id="PTHR42878">
    <property type="entry name" value="TWO-COMPONENT HISTIDINE KINASE"/>
    <property type="match status" value="1"/>
</dbReference>
<evidence type="ECO:0000256" key="2">
    <source>
        <dbReference type="ARBA" id="ARBA00012438"/>
    </source>
</evidence>
<feature type="domain" description="Histidine kinase" evidence="7">
    <location>
        <begin position="438"/>
        <end position="633"/>
    </location>
</feature>
<dbReference type="InterPro" id="IPR005467">
    <property type="entry name" value="His_kinase_dom"/>
</dbReference>